<feature type="compositionally biased region" description="Basic and acidic residues" evidence="1">
    <location>
        <begin position="112"/>
        <end position="130"/>
    </location>
</feature>
<dbReference type="EMBL" id="JAGMUX010000005">
    <property type="protein sequence ID" value="KAH7258892.1"/>
    <property type="molecule type" value="Genomic_DNA"/>
</dbReference>
<keyword evidence="3" id="KW-1185">Reference proteome</keyword>
<protein>
    <submittedName>
        <fullName evidence="2">Uncharacterized protein</fullName>
    </submittedName>
</protein>
<feature type="compositionally biased region" description="Acidic residues" evidence="1">
    <location>
        <begin position="137"/>
        <end position="149"/>
    </location>
</feature>
<organism evidence="2 3">
    <name type="scientific">Fusarium redolens</name>
    <dbReference type="NCBI Taxonomy" id="48865"/>
    <lineage>
        <taxon>Eukaryota</taxon>
        <taxon>Fungi</taxon>
        <taxon>Dikarya</taxon>
        <taxon>Ascomycota</taxon>
        <taxon>Pezizomycotina</taxon>
        <taxon>Sordariomycetes</taxon>
        <taxon>Hypocreomycetidae</taxon>
        <taxon>Hypocreales</taxon>
        <taxon>Nectriaceae</taxon>
        <taxon>Fusarium</taxon>
        <taxon>Fusarium redolens species complex</taxon>
    </lineage>
</organism>
<accession>A0A9P9HLK9</accession>
<dbReference type="AlphaFoldDB" id="A0A9P9HLK9"/>
<evidence type="ECO:0000256" key="1">
    <source>
        <dbReference type="SAM" id="MobiDB-lite"/>
    </source>
</evidence>
<reference evidence="2" key="1">
    <citation type="journal article" date="2021" name="Nat. Commun.">
        <title>Genetic determinants of endophytism in the Arabidopsis root mycobiome.</title>
        <authorList>
            <person name="Mesny F."/>
            <person name="Miyauchi S."/>
            <person name="Thiergart T."/>
            <person name="Pickel B."/>
            <person name="Atanasova L."/>
            <person name="Karlsson M."/>
            <person name="Huettel B."/>
            <person name="Barry K.W."/>
            <person name="Haridas S."/>
            <person name="Chen C."/>
            <person name="Bauer D."/>
            <person name="Andreopoulos W."/>
            <person name="Pangilinan J."/>
            <person name="LaButti K."/>
            <person name="Riley R."/>
            <person name="Lipzen A."/>
            <person name="Clum A."/>
            <person name="Drula E."/>
            <person name="Henrissat B."/>
            <person name="Kohler A."/>
            <person name="Grigoriev I.V."/>
            <person name="Martin F.M."/>
            <person name="Hacquard S."/>
        </authorList>
    </citation>
    <scope>NUCLEOTIDE SEQUENCE</scope>
    <source>
        <strain evidence="2">MPI-CAGE-AT-0023</strain>
    </source>
</reference>
<name>A0A9P9HLK9_FUSRE</name>
<evidence type="ECO:0000313" key="2">
    <source>
        <dbReference type="EMBL" id="KAH7258892.1"/>
    </source>
</evidence>
<dbReference type="Proteomes" id="UP000720189">
    <property type="component" value="Unassembled WGS sequence"/>
</dbReference>
<evidence type="ECO:0000313" key="3">
    <source>
        <dbReference type="Proteomes" id="UP000720189"/>
    </source>
</evidence>
<sequence>MPRSFDPYARGRQFQRFHKDHAELLYTLREEDWYWIIQICSLKAANLDEERYPVKWTSCKRSMTSALYRWRMFMRDKHPYKGTRIRGRQERKTKLRRIAERHIKSNFNSGGKETDQKETTKMNRKAEGHINYRCSSEEEGIDYGDSESE</sequence>
<dbReference type="GeneID" id="70219800"/>
<dbReference type="RefSeq" id="XP_046051600.1">
    <property type="nucleotide sequence ID" value="XM_046189846.1"/>
</dbReference>
<feature type="region of interest" description="Disordered" evidence="1">
    <location>
        <begin position="101"/>
        <end position="149"/>
    </location>
</feature>
<gene>
    <name evidence="2" type="ORF">BKA55DRAFT_536605</name>
</gene>
<proteinExistence type="predicted"/>
<dbReference type="OrthoDB" id="5056413at2759"/>
<comment type="caution">
    <text evidence="2">The sequence shown here is derived from an EMBL/GenBank/DDBJ whole genome shotgun (WGS) entry which is preliminary data.</text>
</comment>